<comment type="caution">
    <text evidence="1">The sequence shown here is derived from an EMBL/GenBank/DDBJ whole genome shotgun (WGS) entry which is preliminary data.</text>
</comment>
<accession>A0ABD7HFS7</accession>
<evidence type="ECO:0000313" key="2">
    <source>
        <dbReference type="Proteomes" id="UP000284557"/>
    </source>
</evidence>
<dbReference type="AlphaFoldDB" id="A0ABD7HFS7"/>
<dbReference type="EMBL" id="QXBN01000059">
    <property type="protein sequence ID" value="RIT26818.1"/>
    <property type="molecule type" value="Genomic_DNA"/>
</dbReference>
<dbReference type="RefSeq" id="WP_119596640.1">
    <property type="nucleotide sequence ID" value="NZ_QXBN01000059.1"/>
</dbReference>
<dbReference type="Proteomes" id="UP000284557">
    <property type="component" value="Unassembled WGS sequence"/>
</dbReference>
<organism evidence="1 2">
    <name type="scientific">Mycobacteroides abscessus</name>
    <dbReference type="NCBI Taxonomy" id="36809"/>
    <lineage>
        <taxon>Bacteria</taxon>
        <taxon>Bacillati</taxon>
        <taxon>Actinomycetota</taxon>
        <taxon>Actinomycetes</taxon>
        <taxon>Mycobacteriales</taxon>
        <taxon>Mycobacteriaceae</taxon>
        <taxon>Mycobacteroides</taxon>
    </lineage>
</organism>
<reference evidence="1 2" key="1">
    <citation type="submission" date="2018-08" db="EMBL/GenBank/DDBJ databases">
        <title>Linezolid Resistance in Mycobacterium abscessus: MIC Distribution and Comprehensive Investigation of Resistance Mechanisms.</title>
        <authorList>
            <person name="Ye M."/>
            <person name="Xu L."/>
            <person name="Zou Y."/>
            <person name="Li B."/>
            <person name="Guo Q."/>
            <person name="Zhang Y."/>
            <person name="Zhan M."/>
            <person name="Xu B."/>
            <person name="Yu F."/>
            <person name="Zhang Z."/>
            <person name="Chu H."/>
        </authorList>
    </citation>
    <scope>NUCLEOTIDE SEQUENCE [LARGE SCALE GENOMIC DNA]</scope>
    <source>
        <strain evidence="1 2">G143</strain>
    </source>
</reference>
<proteinExistence type="predicted"/>
<sequence>MAQNEFTASPYRGAMIEHRARLEALNMCVAVTQDDRELIREICDAELRNGGTDFMTALARLAVQLARTVADRDEVSEADLWGLLLEQAKTSIIATAEIDRMTRTPNNQEDNNNGE</sequence>
<evidence type="ECO:0000313" key="1">
    <source>
        <dbReference type="EMBL" id="RIT26818.1"/>
    </source>
</evidence>
<name>A0ABD7HFS7_9MYCO</name>
<gene>
    <name evidence="1" type="ORF">D2E76_27845</name>
</gene>
<protein>
    <submittedName>
        <fullName evidence="1">Uncharacterized protein</fullName>
    </submittedName>
</protein>